<evidence type="ECO:0000256" key="3">
    <source>
        <dbReference type="ARBA" id="ARBA00022898"/>
    </source>
</evidence>
<dbReference type="InterPro" id="IPR050571">
    <property type="entry name" value="Class-IV_PLP-Dep_Aminotrnsfr"/>
</dbReference>
<dbReference type="PROSITE" id="PS00770">
    <property type="entry name" value="AA_TRANSFER_CLASS_4"/>
    <property type="match status" value="1"/>
</dbReference>
<dbReference type="Gene3D" id="3.30.470.10">
    <property type="match status" value="1"/>
</dbReference>
<evidence type="ECO:0000313" key="7">
    <source>
        <dbReference type="EMBL" id="HGZ44326.1"/>
    </source>
</evidence>
<dbReference type="InterPro" id="IPR043132">
    <property type="entry name" value="BCAT-like_C"/>
</dbReference>
<comment type="cofactor">
    <cofactor evidence="1 5">
        <name>pyridoxal 5'-phosphate</name>
        <dbReference type="ChEBI" id="CHEBI:597326"/>
    </cofactor>
</comment>
<dbReference type="InterPro" id="IPR036038">
    <property type="entry name" value="Aminotransferase-like"/>
</dbReference>
<feature type="region of interest" description="Disordered" evidence="6">
    <location>
        <begin position="1"/>
        <end position="28"/>
    </location>
</feature>
<dbReference type="InterPro" id="IPR001544">
    <property type="entry name" value="Aminotrans_IV"/>
</dbReference>
<evidence type="ECO:0000256" key="1">
    <source>
        <dbReference type="ARBA" id="ARBA00001933"/>
    </source>
</evidence>
<evidence type="ECO:0000256" key="2">
    <source>
        <dbReference type="ARBA" id="ARBA00009320"/>
    </source>
</evidence>
<dbReference type="PANTHER" id="PTHR42743">
    <property type="entry name" value="AMINO-ACID AMINOTRANSFERASE"/>
    <property type="match status" value="1"/>
</dbReference>
<dbReference type="PANTHER" id="PTHR42743:SF11">
    <property type="entry name" value="AMINODEOXYCHORISMATE LYASE"/>
    <property type="match status" value="1"/>
</dbReference>
<dbReference type="Pfam" id="PF01063">
    <property type="entry name" value="Aminotran_4"/>
    <property type="match status" value="1"/>
</dbReference>
<dbReference type="InterPro" id="IPR018300">
    <property type="entry name" value="Aminotrans_IV_CS"/>
</dbReference>
<dbReference type="GO" id="GO:0008652">
    <property type="term" value="P:amino acid biosynthetic process"/>
    <property type="evidence" value="ECO:0007669"/>
    <property type="project" value="UniProtKB-ARBA"/>
</dbReference>
<gene>
    <name evidence="7" type="ORF">ENR23_13085</name>
</gene>
<comment type="caution">
    <text evidence="7">The sequence shown here is derived from an EMBL/GenBank/DDBJ whole genome shotgun (WGS) entry which is preliminary data.</text>
</comment>
<dbReference type="InterPro" id="IPR043131">
    <property type="entry name" value="BCAT-like_N"/>
</dbReference>
<protein>
    <submittedName>
        <fullName evidence="7">Aminodeoxychorismate lyase</fullName>
    </submittedName>
</protein>
<reference evidence="7" key="1">
    <citation type="journal article" date="2020" name="mSystems">
        <title>Genome- and Community-Level Interaction Insights into Carbon Utilization and Element Cycling Functions of Hydrothermarchaeota in Hydrothermal Sediment.</title>
        <authorList>
            <person name="Zhou Z."/>
            <person name="Liu Y."/>
            <person name="Xu W."/>
            <person name="Pan J."/>
            <person name="Luo Z.H."/>
            <person name="Li M."/>
        </authorList>
    </citation>
    <scope>NUCLEOTIDE SEQUENCE [LARGE SCALE GENOMIC DNA]</scope>
    <source>
        <strain evidence="7">SpSt-381</strain>
    </source>
</reference>
<evidence type="ECO:0000256" key="4">
    <source>
        <dbReference type="RuleBase" id="RU004106"/>
    </source>
</evidence>
<dbReference type="EMBL" id="DSQF01000026">
    <property type="protein sequence ID" value="HGZ44326.1"/>
    <property type="molecule type" value="Genomic_DNA"/>
</dbReference>
<keyword evidence="7" id="KW-0456">Lyase</keyword>
<dbReference type="Gene3D" id="3.20.10.10">
    <property type="entry name" value="D-amino Acid Aminotransferase, subunit A, domain 2"/>
    <property type="match status" value="1"/>
</dbReference>
<evidence type="ECO:0000256" key="5">
    <source>
        <dbReference type="RuleBase" id="RU004516"/>
    </source>
</evidence>
<accession>A0A832I418</accession>
<keyword evidence="3 5" id="KW-0663">Pyridoxal phosphate</keyword>
<dbReference type="FunFam" id="3.20.10.10:FF:000002">
    <property type="entry name" value="D-alanine aminotransferase"/>
    <property type="match status" value="1"/>
</dbReference>
<dbReference type="SUPFAM" id="SSF56752">
    <property type="entry name" value="D-aminoacid aminotransferase-like PLP-dependent enzymes"/>
    <property type="match status" value="1"/>
</dbReference>
<organism evidence="7">
    <name type="scientific">Eiseniibacteriota bacterium</name>
    <dbReference type="NCBI Taxonomy" id="2212470"/>
    <lineage>
        <taxon>Bacteria</taxon>
        <taxon>Candidatus Eiseniibacteriota</taxon>
    </lineage>
</organism>
<name>A0A832I418_UNCEI</name>
<evidence type="ECO:0000256" key="6">
    <source>
        <dbReference type="SAM" id="MobiDB-lite"/>
    </source>
</evidence>
<feature type="compositionally biased region" description="Low complexity" evidence="6">
    <location>
        <begin position="1"/>
        <end position="24"/>
    </location>
</feature>
<proteinExistence type="inferred from homology"/>
<dbReference type="CDD" id="cd00449">
    <property type="entry name" value="PLPDE_IV"/>
    <property type="match status" value="1"/>
</dbReference>
<dbReference type="GO" id="GO:0016829">
    <property type="term" value="F:lyase activity"/>
    <property type="evidence" value="ECO:0007669"/>
    <property type="project" value="UniProtKB-KW"/>
</dbReference>
<dbReference type="GO" id="GO:0046394">
    <property type="term" value="P:carboxylic acid biosynthetic process"/>
    <property type="evidence" value="ECO:0007669"/>
    <property type="project" value="UniProtKB-ARBA"/>
</dbReference>
<dbReference type="AlphaFoldDB" id="A0A832I418"/>
<sequence length="307" mass="32111">MSAPGTGRARTGAPAAPRAAPARARGPRYPDRTLWVNGELARGERAALSLFDRGARTGEGLLETFRVYGGQPFLWDRHMERLVLSAAVLGFPVPPAPARLRHGLAQLLAAEGLLDAVARLVVTRGVPGGRPTRAGAWIEAEPVGGHLWPGTRRGAADAIVSRTPFHPGPLGAHKTTSRLAYSLALEEARAARADEALLAAPDGTLLEGATSNLFVVRRGEVLTPPLARGILPGIARAVVLELCAALGLPAREADLSRADLAAADEAFVTNSVQEVVPLATVDGAPLPGRVVGQRLLAAYRERVARGG</sequence>
<comment type="similarity">
    <text evidence="2 4">Belongs to the class-IV pyridoxal-phosphate-dependent aminotransferase family.</text>
</comment>